<dbReference type="AlphaFoldDB" id="A0A2J6QNJ8"/>
<dbReference type="OrthoDB" id="3486108at2759"/>
<dbReference type="EMBL" id="KZ613465">
    <property type="protein sequence ID" value="PMD27840.1"/>
    <property type="molecule type" value="Genomic_DNA"/>
</dbReference>
<evidence type="ECO:0000256" key="1">
    <source>
        <dbReference type="SAM" id="MobiDB-lite"/>
    </source>
</evidence>
<sequence length="232" mass="27106">MNLPSLNELYNQRPFSTYMAMHRAYNYPPPQLNTPQFEVLQHQQNEFPPLTSISSTLPSLDGPSPPQSRQQCPQCKGQKYGFEAYFHNINIFPEPPHALLPWVERSYLLKNRLQSLLVSYTVQKFERAYLQDIEIDINNWRLQVEAFAHEVASWRSGSERVVNAVKEVHQWSKTMVKQLWDHVVGNQMLPMPKGRVKEMLLEFRKGWEKVWVASVEHQRQFMASQGNGSFSC</sequence>
<reference evidence="2 3" key="1">
    <citation type="submission" date="2016-05" db="EMBL/GenBank/DDBJ databases">
        <title>A degradative enzymes factory behind the ericoid mycorrhizal symbiosis.</title>
        <authorList>
            <consortium name="DOE Joint Genome Institute"/>
            <person name="Martino E."/>
            <person name="Morin E."/>
            <person name="Grelet G."/>
            <person name="Kuo A."/>
            <person name="Kohler A."/>
            <person name="Daghino S."/>
            <person name="Barry K."/>
            <person name="Choi C."/>
            <person name="Cichocki N."/>
            <person name="Clum A."/>
            <person name="Copeland A."/>
            <person name="Hainaut M."/>
            <person name="Haridas S."/>
            <person name="Labutti K."/>
            <person name="Lindquist E."/>
            <person name="Lipzen A."/>
            <person name="Khouja H.-R."/>
            <person name="Murat C."/>
            <person name="Ohm R."/>
            <person name="Olson A."/>
            <person name="Spatafora J."/>
            <person name="Veneault-Fourrey C."/>
            <person name="Henrissat B."/>
            <person name="Grigoriev I."/>
            <person name="Martin F."/>
            <person name="Perotto S."/>
        </authorList>
    </citation>
    <scope>NUCLEOTIDE SEQUENCE [LARGE SCALE GENOMIC DNA]</scope>
    <source>
        <strain evidence="2 3">UAMH 7357</strain>
    </source>
</reference>
<accession>A0A2J6QNJ8</accession>
<feature type="compositionally biased region" description="Low complexity" evidence="1">
    <location>
        <begin position="51"/>
        <end position="60"/>
    </location>
</feature>
<feature type="region of interest" description="Disordered" evidence="1">
    <location>
        <begin position="51"/>
        <end position="72"/>
    </location>
</feature>
<evidence type="ECO:0000313" key="3">
    <source>
        <dbReference type="Proteomes" id="UP000235672"/>
    </source>
</evidence>
<name>A0A2J6QNJ8_9HELO</name>
<evidence type="ECO:0000313" key="2">
    <source>
        <dbReference type="EMBL" id="PMD27840.1"/>
    </source>
</evidence>
<protein>
    <submittedName>
        <fullName evidence="2">Uncharacterized protein</fullName>
    </submittedName>
</protein>
<gene>
    <name evidence="2" type="ORF">NA56DRAFT_653660</name>
</gene>
<keyword evidence="3" id="KW-1185">Reference proteome</keyword>
<dbReference type="Proteomes" id="UP000235672">
    <property type="component" value="Unassembled WGS sequence"/>
</dbReference>
<organism evidence="2 3">
    <name type="scientific">Hyaloscypha hepaticicola</name>
    <dbReference type="NCBI Taxonomy" id="2082293"/>
    <lineage>
        <taxon>Eukaryota</taxon>
        <taxon>Fungi</taxon>
        <taxon>Dikarya</taxon>
        <taxon>Ascomycota</taxon>
        <taxon>Pezizomycotina</taxon>
        <taxon>Leotiomycetes</taxon>
        <taxon>Helotiales</taxon>
        <taxon>Hyaloscyphaceae</taxon>
        <taxon>Hyaloscypha</taxon>
    </lineage>
</organism>
<proteinExistence type="predicted"/>